<gene>
    <name evidence="1" type="ORF">Bpfe_011768</name>
</gene>
<accession>A0AAD8FCH6</accession>
<reference evidence="1" key="1">
    <citation type="journal article" date="2023" name="PLoS Negl. Trop. Dis.">
        <title>A genome sequence for Biomphalaria pfeifferi, the major vector snail for the human-infecting parasite Schistosoma mansoni.</title>
        <authorList>
            <person name="Bu L."/>
            <person name="Lu L."/>
            <person name="Laidemitt M.R."/>
            <person name="Zhang S.M."/>
            <person name="Mutuku M."/>
            <person name="Mkoji G."/>
            <person name="Steinauer M."/>
            <person name="Loker E.S."/>
        </authorList>
    </citation>
    <scope>NUCLEOTIDE SEQUENCE</scope>
    <source>
        <strain evidence="1">KasaAsao</strain>
    </source>
</reference>
<dbReference type="Proteomes" id="UP001233172">
    <property type="component" value="Unassembled WGS sequence"/>
</dbReference>
<proteinExistence type="predicted"/>
<organism evidence="1 2">
    <name type="scientific">Biomphalaria pfeifferi</name>
    <name type="common">Bloodfluke planorb</name>
    <name type="synonym">Freshwater snail</name>
    <dbReference type="NCBI Taxonomy" id="112525"/>
    <lineage>
        <taxon>Eukaryota</taxon>
        <taxon>Metazoa</taxon>
        <taxon>Spiralia</taxon>
        <taxon>Lophotrochozoa</taxon>
        <taxon>Mollusca</taxon>
        <taxon>Gastropoda</taxon>
        <taxon>Heterobranchia</taxon>
        <taxon>Euthyneura</taxon>
        <taxon>Panpulmonata</taxon>
        <taxon>Hygrophila</taxon>
        <taxon>Lymnaeoidea</taxon>
        <taxon>Planorbidae</taxon>
        <taxon>Biomphalaria</taxon>
    </lineage>
</organism>
<keyword evidence="2" id="KW-1185">Reference proteome</keyword>
<evidence type="ECO:0000313" key="2">
    <source>
        <dbReference type="Proteomes" id="UP001233172"/>
    </source>
</evidence>
<comment type="caution">
    <text evidence="1">The sequence shown here is derived from an EMBL/GenBank/DDBJ whole genome shotgun (WGS) entry which is preliminary data.</text>
</comment>
<dbReference type="EMBL" id="JASAOG010000046">
    <property type="protein sequence ID" value="KAK0058803.1"/>
    <property type="molecule type" value="Genomic_DNA"/>
</dbReference>
<protein>
    <submittedName>
        <fullName evidence="1">52 kDa repressor of the inhibitor of the protein kinase</fullName>
    </submittedName>
</protein>
<evidence type="ECO:0000313" key="1">
    <source>
        <dbReference type="EMBL" id="KAK0058803.1"/>
    </source>
</evidence>
<sequence>MPNQHQETTGDILNILQADETTDTANMEYHFASDMLTVDSEDVKQHNVKEMFLELIPTINFTGTDLYSLFLNAVKTNGLEYCQMTRLQLNCIYQWLDKVTTELHLSVVGQGYN</sequence>
<name>A0AAD8FCH6_BIOPF</name>
<reference evidence="1" key="2">
    <citation type="submission" date="2023-04" db="EMBL/GenBank/DDBJ databases">
        <authorList>
            <person name="Bu L."/>
            <person name="Lu L."/>
            <person name="Laidemitt M.R."/>
            <person name="Zhang S.M."/>
            <person name="Mutuku M."/>
            <person name="Mkoji G."/>
            <person name="Steinauer M."/>
            <person name="Loker E.S."/>
        </authorList>
    </citation>
    <scope>NUCLEOTIDE SEQUENCE</scope>
    <source>
        <strain evidence="1">KasaAsao</strain>
        <tissue evidence="1">Whole Snail</tissue>
    </source>
</reference>
<dbReference type="AlphaFoldDB" id="A0AAD8FCH6"/>